<feature type="domain" description="ABC transmembrane type-1" evidence="8">
    <location>
        <begin position="94"/>
        <end position="299"/>
    </location>
</feature>
<sequence length="314" mass="34870">MKWIGKKLAAMAVTLLLVSIFTFFAFEVIAGNSMVSKMGMDASKEQIAALEEEYGLNKSMPERYGDWIAHAVQGDFGISYQYNLPVTELVSERMQVTVGLGLMAIVLILVISIPLGLFAARHEGRFWDNVIITVNQVFMSVPHFFLGMLICLIFGMILHWFIPGAYVPISESVTGYLGYMIFPAAAIAIPKISMVVKFLRTSVVRQMKMDYVRTARGKGSSERRILYHHVLKNALIPVITFLAMIIAEVLAGSFVIEPVFGLPGLGRLLVASISTRDYPVVQVIVLYIATLVVVLNGIVDILYQVFDPRVKETV</sequence>
<comment type="subcellular location">
    <subcellularLocation>
        <location evidence="1 7">Cell membrane</location>
        <topology evidence="1 7">Multi-pass membrane protein</topology>
    </subcellularLocation>
</comment>
<evidence type="ECO:0000256" key="6">
    <source>
        <dbReference type="ARBA" id="ARBA00023136"/>
    </source>
</evidence>
<evidence type="ECO:0000256" key="1">
    <source>
        <dbReference type="ARBA" id="ARBA00004651"/>
    </source>
</evidence>
<keyword evidence="3" id="KW-1003">Cell membrane</keyword>
<evidence type="ECO:0000259" key="8">
    <source>
        <dbReference type="PROSITE" id="PS50928"/>
    </source>
</evidence>
<evidence type="ECO:0000313" key="10">
    <source>
        <dbReference type="Proteomes" id="UP000199800"/>
    </source>
</evidence>
<dbReference type="PANTHER" id="PTHR43163">
    <property type="entry name" value="DIPEPTIDE TRANSPORT SYSTEM PERMEASE PROTEIN DPPB-RELATED"/>
    <property type="match status" value="1"/>
</dbReference>
<dbReference type="InterPro" id="IPR035906">
    <property type="entry name" value="MetI-like_sf"/>
</dbReference>
<feature type="transmembrane region" description="Helical" evidence="7">
    <location>
        <begin position="177"/>
        <end position="199"/>
    </location>
</feature>
<organism evidence="9 10">
    <name type="scientific">[Clostridium] polysaccharolyticum</name>
    <dbReference type="NCBI Taxonomy" id="29364"/>
    <lineage>
        <taxon>Bacteria</taxon>
        <taxon>Bacillati</taxon>
        <taxon>Bacillota</taxon>
        <taxon>Clostridia</taxon>
        <taxon>Lachnospirales</taxon>
        <taxon>Lachnospiraceae</taxon>
    </lineage>
</organism>
<dbReference type="STRING" id="29364.SAMN04487772_10394"/>
<evidence type="ECO:0000256" key="4">
    <source>
        <dbReference type="ARBA" id="ARBA00022692"/>
    </source>
</evidence>
<dbReference type="Pfam" id="PF19300">
    <property type="entry name" value="BPD_transp_1_N"/>
    <property type="match status" value="1"/>
</dbReference>
<keyword evidence="5 7" id="KW-1133">Transmembrane helix</keyword>
<dbReference type="Gene3D" id="1.10.3720.10">
    <property type="entry name" value="MetI-like"/>
    <property type="match status" value="1"/>
</dbReference>
<evidence type="ECO:0000256" key="7">
    <source>
        <dbReference type="RuleBase" id="RU363032"/>
    </source>
</evidence>
<dbReference type="RefSeq" id="WP_092476208.1">
    <property type="nucleotide sequence ID" value="NZ_FOHN01000003.1"/>
</dbReference>
<protein>
    <submittedName>
        <fullName evidence="9">Peptide/nickel transport system permease protein</fullName>
    </submittedName>
</protein>
<dbReference type="OrthoDB" id="9806409at2"/>
<dbReference type="GO" id="GO:0005886">
    <property type="term" value="C:plasma membrane"/>
    <property type="evidence" value="ECO:0007669"/>
    <property type="project" value="UniProtKB-SubCell"/>
</dbReference>
<name>A0A1H9ZA88_9FIRM</name>
<dbReference type="AlphaFoldDB" id="A0A1H9ZA88"/>
<feature type="transmembrane region" description="Helical" evidence="7">
    <location>
        <begin position="234"/>
        <end position="260"/>
    </location>
</feature>
<feature type="transmembrane region" description="Helical" evidence="7">
    <location>
        <begin position="280"/>
        <end position="303"/>
    </location>
</feature>
<dbReference type="CDD" id="cd06261">
    <property type="entry name" value="TM_PBP2"/>
    <property type="match status" value="1"/>
</dbReference>
<evidence type="ECO:0000256" key="3">
    <source>
        <dbReference type="ARBA" id="ARBA00022475"/>
    </source>
</evidence>
<proteinExistence type="inferred from homology"/>
<evidence type="ECO:0000313" key="9">
    <source>
        <dbReference type="EMBL" id="SES78526.1"/>
    </source>
</evidence>
<dbReference type="PANTHER" id="PTHR43163:SF6">
    <property type="entry name" value="DIPEPTIDE TRANSPORT SYSTEM PERMEASE PROTEIN DPPB-RELATED"/>
    <property type="match status" value="1"/>
</dbReference>
<accession>A0A1H9ZA88</accession>
<dbReference type="Proteomes" id="UP000199800">
    <property type="component" value="Unassembled WGS sequence"/>
</dbReference>
<feature type="transmembrane region" description="Helical" evidence="7">
    <location>
        <begin position="98"/>
        <end position="120"/>
    </location>
</feature>
<dbReference type="GO" id="GO:0071916">
    <property type="term" value="F:dipeptide transmembrane transporter activity"/>
    <property type="evidence" value="ECO:0007669"/>
    <property type="project" value="TreeGrafter"/>
</dbReference>
<gene>
    <name evidence="9" type="ORF">SAMN04487772_10394</name>
</gene>
<dbReference type="SUPFAM" id="SSF161098">
    <property type="entry name" value="MetI-like"/>
    <property type="match status" value="1"/>
</dbReference>
<evidence type="ECO:0000256" key="2">
    <source>
        <dbReference type="ARBA" id="ARBA00022448"/>
    </source>
</evidence>
<dbReference type="PROSITE" id="PS50928">
    <property type="entry name" value="ABC_TM1"/>
    <property type="match status" value="1"/>
</dbReference>
<dbReference type="InterPro" id="IPR045621">
    <property type="entry name" value="BPD_transp_1_N"/>
</dbReference>
<dbReference type="Pfam" id="PF00528">
    <property type="entry name" value="BPD_transp_1"/>
    <property type="match status" value="1"/>
</dbReference>
<evidence type="ECO:0000256" key="5">
    <source>
        <dbReference type="ARBA" id="ARBA00022989"/>
    </source>
</evidence>
<dbReference type="InterPro" id="IPR000515">
    <property type="entry name" value="MetI-like"/>
</dbReference>
<keyword evidence="4 7" id="KW-0812">Transmembrane</keyword>
<dbReference type="EMBL" id="FOHN01000003">
    <property type="protein sequence ID" value="SES78526.1"/>
    <property type="molecule type" value="Genomic_DNA"/>
</dbReference>
<comment type="similarity">
    <text evidence="7">Belongs to the binding-protein-dependent transport system permease family.</text>
</comment>
<keyword evidence="2 7" id="KW-0813">Transport</keyword>
<reference evidence="9 10" key="1">
    <citation type="submission" date="2016-10" db="EMBL/GenBank/DDBJ databases">
        <authorList>
            <person name="de Groot N.N."/>
        </authorList>
    </citation>
    <scope>NUCLEOTIDE SEQUENCE [LARGE SCALE GENOMIC DNA]</scope>
    <source>
        <strain evidence="9 10">DSM 1801</strain>
    </source>
</reference>
<keyword evidence="10" id="KW-1185">Reference proteome</keyword>
<feature type="transmembrane region" description="Helical" evidence="7">
    <location>
        <begin position="141"/>
        <end position="162"/>
    </location>
</feature>
<keyword evidence="6 7" id="KW-0472">Membrane</keyword>